<dbReference type="OrthoDB" id="5945667at2759"/>
<dbReference type="GeneID" id="116297774"/>
<accession>A0A6P8I9T8</accession>
<dbReference type="AlphaFoldDB" id="A0A6P8I9T8"/>
<feature type="chain" id="PRO_5027740195" evidence="1">
    <location>
        <begin position="22"/>
        <end position="171"/>
    </location>
</feature>
<protein>
    <submittedName>
        <fullName evidence="3">Uncharacterized protein LOC116297774</fullName>
    </submittedName>
</protein>
<proteinExistence type="predicted"/>
<reference evidence="3" key="1">
    <citation type="submission" date="2025-08" db="UniProtKB">
        <authorList>
            <consortium name="RefSeq"/>
        </authorList>
    </citation>
    <scope>IDENTIFICATION</scope>
    <source>
        <tissue evidence="3">Tentacle</tissue>
    </source>
</reference>
<dbReference type="Gene3D" id="3.90.1720.70">
    <property type="match status" value="1"/>
</dbReference>
<sequence length="171" mass="19213">MRHQICLLWALLFLVSSTVHGWPSISTMLSNYPLYESYSTNQMIDLAGLPTWLYGSNTCAMRVSYAMIKSGYTINISSGQFNWSGVRASRKGNEKYIIRVATWRRYLESKKGLADVVSTSQSSYSGKKGIIVFQDCGFVTATGHVDLYDGSDCKGHCYFSSCNNIRLFEFS</sequence>
<evidence type="ECO:0000256" key="1">
    <source>
        <dbReference type="SAM" id="SignalP"/>
    </source>
</evidence>
<evidence type="ECO:0000313" key="3">
    <source>
        <dbReference type="RefSeq" id="XP_031561922.1"/>
    </source>
</evidence>
<dbReference type="InterPro" id="IPR025562">
    <property type="entry name" value="Tae4"/>
</dbReference>
<keyword evidence="1" id="KW-0732">Signal</keyword>
<dbReference type="KEGG" id="aten:116297774"/>
<dbReference type="InParanoid" id="A0A6P8I9T8"/>
<dbReference type="RefSeq" id="XP_031561922.1">
    <property type="nucleotide sequence ID" value="XM_031706062.1"/>
</dbReference>
<gene>
    <name evidence="3" type="primary">LOC116297774</name>
</gene>
<organism evidence="2 3">
    <name type="scientific">Actinia tenebrosa</name>
    <name type="common">Australian red waratah sea anemone</name>
    <dbReference type="NCBI Taxonomy" id="6105"/>
    <lineage>
        <taxon>Eukaryota</taxon>
        <taxon>Metazoa</taxon>
        <taxon>Cnidaria</taxon>
        <taxon>Anthozoa</taxon>
        <taxon>Hexacorallia</taxon>
        <taxon>Actiniaria</taxon>
        <taxon>Actiniidae</taxon>
        <taxon>Actinia</taxon>
    </lineage>
</organism>
<keyword evidence="2" id="KW-1185">Reference proteome</keyword>
<dbReference type="Pfam" id="PF14113">
    <property type="entry name" value="Tae4"/>
    <property type="match status" value="1"/>
</dbReference>
<evidence type="ECO:0000313" key="2">
    <source>
        <dbReference type="Proteomes" id="UP000515163"/>
    </source>
</evidence>
<feature type="signal peptide" evidence="1">
    <location>
        <begin position="1"/>
        <end position="21"/>
    </location>
</feature>
<name>A0A6P8I9T8_ACTTE</name>
<dbReference type="Proteomes" id="UP000515163">
    <property type="component" value="Unplaced"/>
</dbReference>